<keyword evidence="4" id="KW-0460">Magnesium</keyword>
<evidence type="ECO:0000256" key="5">
    <source>
        <dbReference type="SAM" id="MobiDB-lite"/>
    </source>
</evidence>
<evidence type="ECO:0000256" key="2">
    <source>
        <dbReference type="ARBA" id="ARBA00022723"/>
    </source>
</evidence>
<dbReference type="InterPro" id="IPR047198">
    <property type="entry name" value="DDP-like_NUDIX"/>
</dbReference>
<evidence type="ECO:0000256" key="1">
    <source>
        <dbReference type="ARBA" id="ARBA00001946"/>
    </source>
</evidence>
<proteinExistence type="predicted"/>
<dbReference type="PANTHER" id="PTHR12629">
    <property type="entry name" value="DIPHOSPHOINOSITOL POLYPHOSPHATE PHOSPHOHYDROLASE"/>
    <property type="match status" value="1"/>
</dbReference>
<comment type="caution">
    <text evidence="7">The sequence shown here is derived from an EMBL/GenBank/DDBJ whole genome shotgun (WGS) entry which is preliminary data.</text>
</comment>
<feature type="region of interest" description="Disordered" evidence="5">
    <location>
        <begin position="1"/>
        <end position="35"/>
    </location>
</feature>
<accession>A0A368EFQ3</accession>
<dbReference type="AlphaFoldDB" id="A0A368EFQ3"/>
<dbReference type="InterPro" id="IPR000086">
    <property type="entry name" value="NUDIX_hydrolase_dom"/>
</dbReference>
<dbReference type="EMBL" id="QOQK01000044">
    <property type="protein sequence ID" value="RCL82684.1"/>
    <property type="molecule type" value="Genomic_DNA"/>
</dbReference>
<evidence type="ECO:0000256" key="3">
    <source>
        <dbReference type="ARBA" id="ARBA00022801"/>
    </source>
</evidence>
<name>A0A368EFQ3_9PROT</name>
<evidence type="ECO:0000256" key="4">
    <source>
        <dbReference type="ARBA" id="ARBA00022842"/>
    </source>
</evidence>
<evidence type="ECO:0000313" key="8">
    <source>
        <dbReference type="Proteomes" id="UP000252289"/>
    </source>
</evidence>
<evidence type="ECO:0000313" key="7">
    <source>
        <dbReference type="EMBL" id="RCL82684.1"/>
    </source>
</evidence>
<sequence>MAWRNGKITGSCDKKKYPHGTPHAGKIYPQSEQKRNLRQRNKIISLKAGLLKVRWGMTKLQSKHAEHNGIKNDLGIKKLDPNMNDDRPGHKAKKLANAGTIPIRRRGNEFELCVVTSRRCKDRFVFPKGKVAQNEQLQQTALRETTEEAGVSGELVDYPIIHRVKGNGNNSGGKTVCFYPILVDVEMKRWPERFMRQRKWVSLEKLKKKKKYRHLRELLSALEKAKPKQKKKIFKRLRRNIA</sequence>
<dbReference type="Gene3D" id="3.90.79.10">
    <property type="entry name" value="Nucleoside Triphosphate Pyrophosphohydrolase"/>
    <property type="match status" value="1"/>
</dbReference>
<organism evidence="7 8">
    <name type="scientific">PS1 clade bacterium</name>
    <dbReference type="NCBI Taxonomy" id="2175152"/>
    <lineage>
        <taxon>Bacteria</taxon>
        <taxon>Pseudomonadati</taxon>
        <taxon>Pseudomonadota</taxon>
        <taxon>Alphaproteobacteria</taxon>
        <taxon>PS1 clade</taxon>
    </lineage>
</organism>
<dbReference type="InterPro" id="IPR015797">
    <property type="entry name" value="NUDIX_hydrolase-like_dom_sf"/>
</dbReference>
<feature type="compositionally biased region" description="Basic and acidic residues" evidence="5">
    <location>
        <begin position="73"/>
        <end position="89"/>
    </location>
</feature>
<dbReference type="PROSITE" id="PS00893">
    <property type="entry name" value="NUDIX_BOX"/>
    <property type="match status" value="1"/>
</dbReference>
<keyword evidence="2" id="KW-0479">Metal-binding</keyword>
<dbReference type="GO" id="GO:0046872">
    <property type="term" value="F:metal ion binding"/>
    <property type="evidence" value="ECO:0007669"/>
    <property type="project" value="UniProtKB-KW"/>
</dbReference>
<dbReference type="Proteomes" id="UP000252289">
    <property type="component" value="Unassembled WGS sequence"/>
</dbReference>
<dbReference type="Pfam" id="PF00293">
    <property type="entry name" value="NUDIX"/>
    <property type="match status" value="1"/>
</dbReference>
<feature type="region of interest" description="Disordered" evidence="5">
    <location>
        <begin position="73"/>
        <end position="92"/>
    </location>
</feature>
<reference evidence="7 8" key="1">
    <citation type="journal article" date="2018" name="Microbiome">
        <title>Fine metagenomic profile of the Mediterranean stratified and mixed water columns revealed by assembly and recruitment.</title>
        <authorList>
            <person name="Haro-Moreno J.M."/>
            <person name="Lopez-Perez M."/>
            <person name="De La Torre J.R."/>
            <person name="Picazo A."/>
            <person name="Camacho A."/>
            <person name="Rodriguez-Valera F."/>
        </authorList>
    </citation>
    <scope>NUCLEOTIDE SEQUENCE [LARGE SCALE GENOMIC DNA]</scope>
    <source>
        <strain evidence="7">MED-G50</strain>
    </source>
</reference>
<dbReference type="GO" id="GO:0016462">
    <property type="term" value="F:pyrophosphatase activity"/>
    <property type="evidence" value="ECO:0007669"/>
    <property type="project" value="InterPro"/>
</dbReference>
<dbReference type="PANTHER" id="PTHR12629:SF0">
    <property type="entry name" value="DIPHOSPHOINOSITOL-POLYPHOSPHATE DIPHOSPHATASE"/>
    <property type="match status" value="1"/>
</dbReference>
<keyword evidence="3" id="KW-0378">Hydrolase</keyword>
<comment type="cofactor">
    <cofactor evidence="1">
        <name>Mg(2+)</name>
        <dbReference type="ChEBI" id="CHEBI:18420"/>
    </cofactor>
</comment>
<dbReference type="PROSITE" id="PS51462">
    <property type="entry name" value="NUDIX"/>
    <property type="match status" value="1"/>
</dbReference>
<dbReference type="SUPFAM" id="SSF55811">
    <property type="entry name" value="Nudix"/>
    <property type="match status" value="1"/>
</dbReference>
<dbReference type="InterPro" id="IPR020084">
    <property type="entry name" value="NUDIX_hydrolase_CS"/>
</dbReference>
<evidence type="ECO:0000259" key="6">
    <source>
        <dbReference type="PROSITE" id="PS51462"/>
    </source>
</evidence>
<dbReference type="CDD" id="cd04666">
    <property type="entry name" value="NUDIX_DIPP2_like_Nudt4"/>
    <property type="match status" value="1"/>
</dbReference>
<feature type="domain" description="Nudix hydrolase" evidence="6">
    <location>
        <begin position="93"/>
        <end position="223"/>
    </location>
</feature>
<dbReference type="GO" id="GO:0005737">
    <property type="term" value="C:cytoplasm"/>
    <property type="evidence" value="ECO:0007669"/>
    <property type="project" value="TreeGrafter"/>
</dbReference>
<protein>
    <submittedName>
        <fullName evidence="7">NUDIX domain-containing protein</fullName>
    </submittedName>
</protein>
<gene>
    <name evidence="7" type="ORF">DBW64_06395</name>
</gene>